<organism evidence="2 3">
    <name type="scientific">Papiliotrema laurentii</name>
    <name type="common">Cryptococcus laurentii</name>
    <dbReference type="NCBI Taxonomy" id="5418"/>
    <lineage>
        <taxon>Eukaryota</taxon>
        <taxon>Fungi</taxon>
        <taxon>Dikarya</taxon>
        <taxon>Basidiomycota</taxon>
        <taxon>Agaricomycotina</taxon>
        <taxon>Tremellomycetes</taxon>
        <taxon>Tremellales</taxon>
        <taxon>Rhynchogastremaceae</taxon>
        <taxon>Papiliotrema</taxon>
    </lineage>
</organism>
<gene>
    <name evidence="2" type="ORF">DB88DRAFT_453219</name>
</gene>
<dbReference type="PANTHER" id="PTHR13832">
    <property type="entry name" value="PROTEIN PHOSPHATASE 2C"/>
    <property type="match status" value="1"/>
</dbReference>
<dbReference type="Pfam" id="PF00481">
    <property type="entry name" value="PP2C"/>
    <property type="match status" value="1"/>
</dbReference>
<evidence type="ECO:0000313" key="2">
    <source>
        <dbReference type="EMBL" id="KAK1924385.1"/>
    </source>
</evidence>
<dbReference type="SMART" id="SM00332">
    <property type="entry name" value="PP2Cc"/>
    <property type="match status" value="1"/>
</dbReference>
<evidence type="ECO:0000259" key="1">
    <source>
        <dbReference type="PROSITE" id="PS51746"/>
    </source>
</evidence>
<evidence type="ECO:0000313" key="3">
    <source>
        <dbReference type="Proteomes" id="UP001182556"/>
    </source>
</evidence>
<dbReference type="GO" id="GO:0005739">
    <property type="term" value="C:mitochondrion"/>
    <property type="evidence" value="ECO:0007669"/>
    <property type="project" value="TreeGrafter"/>
</dbReference>
<dbReference type="AlphaFoldDB" id="A0AAD9FM59"/>
<dbReference type="GO" id="GO:0004741">
    <property type="term" value="F:[pyruvate dehydrogenase (acetyl-transferring)]-phosphatase activity"/>
    <property type="evidence" value="ECO:0007669"/>
    <property type="project" value="TreeGrafter"/>
</dbReference>
<comment type="caution">
    <text evidence="2">The sequence shown here is derived from an EMBL/GenBank/DDBJ whole genome shotgun (WGS) entry which is preliminary data.</text>
</comment>
<feature type="domain" description="PPM-type phosphatase" evidence="1">
    <location>
        <begin position="64"/>
        <end position="457"/>
    </location>
</feature>
<protein>
    <submittedName>
        <fullName evidence="2">Phosphatase 2C-like domain-containing protein</fullName>
    </submittedName>
</protein>
<dbReference type="Gene3D" id="3.60.40.10">
    <property type="entry name" value="PPM-type phosphatase domain"/>
    <property type="match status" value="1"/>
</dbReference>
<dbReference type="Proteomes" id="UP001182556">
    <property type="component" value="Unassembled WGS sequence"/>
</dbReference>
<keyword evidence="3" id="KW-1185">Reference proteome</keyword>
<dbReference type="InterPro" id="IPR001932">
    <property type="entry name" value="PPM-type_phosphatase-like_dom"/>
</dbReference>
<dbReference type="InterPro" id="IPR036457">
    <property type="entry name" value="PPM-type-like_dom_sf"/>
</dbReference>
<accession>A0AAD9FM59</accession>
<dbReference type="SUPFAM" id="SSF81606">
    <property type="entry name" value="PP2C-like"/>
    <property type="match status" value="1"/>
</dbReference>
<proteinExistence type="predicted"/>
<name>A0AAD9FM59_PAPLA</name>
<dbReference type="PANTHER" id="PTHR13832:SF792">
    <property type="entry name" value="GM14286P"/>
    <property type="match status" value="1"/>
</dbReference>
<dbReference type="EMBL" id="JAODAN010000005">
    <property type="protein sequence ID" value="KAK1924385.1"/>
    <property type="molecule type" value="Genomic_DNA"/>
</dbReference>
<dbReference type="PROSITE" id="PS51746">
    <property type="entry name" value="PPM_2"/>
    <property type="match status" value="1"/>
</dbReference>
<sequence>MPFEETEGFLKANEKTTVVDRPGNPVVKVDENVLPSKTACEDRHAVDIIPRGRLASLLAPYAQGTSFWDSWAKAKVSPAEPGDGSDDIVMISVFDGHCNSTATSDLLMKTLHPCIAWMIAAASSSYSFPDPTLNTGVFAQSVRDAYEAWDAASIATPFALLENKIKLPDVPGYPGFPNPGLVALADAPSRGSAGITAIVDVKGDTLHVANLGDSRAVAGWWNPEDKVWRCDILSSDQECENPAEADRVREAHPPEEADDVVFDAGYCKRLLGTGQPSRAFGNTSYKLPLEKQDRLTGVLGGNQSKPLKPVLTPPYKTAEAEVVSRHLHPASGEELKFLVVAADGLWDRTTSEEAALLLSAHLNHPHAPDIPKAILPALHPYLSPSEPRPFPAETLPGKEERAAGDWVFEDTNAATHLIRNSLGGKGWDRDVRRKVLSMREGGTRSVRDDTTVVVVWFDDDQGRLHQEMRAPLEQGCRPAGRVSPFEVAHRVVD</sequence>
<dbReference type="InterPro" id="IPR015655">
    <property type="entry name" value="PP2C"/>
</dbReference>
<reference evidence="2" key="1">
    <citation type="submission" date="2023-02" db="EMBL/GenBank/DDBJ databases">
        <title>Identification and recombinant expression of a fungal hydrolase from Papiliotrema laurentii that hydrolyzes apple cutin and clears colloidal polyester polyurethane.</title>
        <authorList>
            <consortium name="DOE Joint Genome Institute"/>
            <person name="Roman V.A."/>
            <person name="Bojanowski C."/>
            <person name="Crable B.R."/>
            <person name="Wagner D.N."/>
            <person name="Hung C.S."/>
            <person name="Nadeau L.J."/>
            <person name="Schratz L."/>
            <person name="Haridas S."/>
            <person name="Pangilinan J."/>
            <person name="Lipzen A."/>
            <person name="Na H."/>
            <person name="Yan M."/>
            <person name="Ng V."/>
            <person name="Grigoriev I.V."/>
            <person name="Spatafora J.W."/>
            <person name="Barlow D."/>
            <person name="Biffinger J."/>
            <person name="Kelley-Loughnane N."/>
            <person name="Varaljay V.A."/>
            <person name="Crookes-Goodson W.J."/>
        </authorList>
    </citation>
    <scope>NUCLEOTIDE SEQUENCE</scope>
    <source>
        <strain evidence="2">5307AH</strain>
    </source>
</reference>